<sequence length="362" mass="40432">MEVAVSAVASELVSRQAQSEQKAVEKLQHLMTRACTFVEEADARYITNSGMMMQLKMLSEAMYRGHSLLDTLRCRALQYGAGFDEVSNSNSSSSSLYLASPLKRSRTTAEEGNKAMGLDSHGALESLEIAITNISEFVVLLAGCERMSRRPYDVYFYTDNFMFSQHAEKQKLLSFLLEDNDPSSDHALAILPLIGGAAVGKKTLVAQLCGDESVRSRFSSILHLNRDKLLGYLTMEGPCDDDWKKIHPFLIRMGRGSKIIIGRLEKQPRCAVLALYIGQGGENAWLRETSPYMGDDYEFSADTAEMRHMNRSCRAGHHTIIRSSFSVVEINIRSSRNLKNAQDGTVFYHKIITHVPTCDSLH</sequence>
<dbReference type="PANTHER" id="PTHR33377">
    <property type="entry name" value="OS10G0134700 PROTEIN-RELATED"/>
    <property type="match status" value="1"/>
</dbReference>
<dbReference type="EnsemblPlants" id="EMT26653">
    <property type="protein sequence ID" value="EMT26653"/>
    <property type="gene ID" value="F775_16811"/>
</dbReference>
<proteinExistence type="predicted"/>
<accession>M8BXX8</accession>
<name>M8BXX8_AEGTA</name>
<dbReference type="AlphaFoldDB" id="M8BXX8"/>
<reference evidence="1" key="1">
    <citation type="submission" date="2015-06" db="UniProtKB">
        <authorList>
            <consortium name="EnsemblPlants"/>
        </authorList>
    </citation>
    <scope>IDENTIFICATION</scope>
</reference>
<dbReference type="ExpressionAtlas" id="M8BXX8">
    <property type="expression patterns" value="baseline"/>
</dbReference>
<evidence type="ECO:0000313" key="1">
    <source>
        <dbReference type="EnsemblPlants" id="EMT26653"/>
    </source>
</evidence>
<protein>
    <submittedName>
        <fullName evidence="1">Uncharacterized protein</fullName>
    </submittedName>
</protein>
<organism evidence="1">
    <name type="scientific">Aegilops tauschii</name>
    <name type="common">Tausch's goatgrass</name>
    <name type="synonym">Aegilops squarrosa</name>
    <dbReference type="NCBI Taxonomy" id="37682"/>
    <lineage>
        <taxon>Eukaryota</taxon>
        <taxon>Viridiplantae</taxon>
        <taxon>Streptophyta</taxon>
        <taxon>Embryophyta</taxon>
        <taxon>Tracheophyta</taxon>
        <taxon>Spermatophyta</taxon>
        <taxon>Magnoliopsida</taxon>
        <taxon>Liliopsida</taxon>
        <taxon>Poales</taxon>
        <taxon>Poaceae</taxon>
        <taxon>BOP clade</taxon>
        <taxon>Pooideae</taxon>
        <taxon>Triticodae</taxon>
        <taxon>Triticeae</taxon>
        <taxon>Triticinae</taxon>
        <taxon>Aegilops</taxon>
    </lineage>
</organism>
<dbReference type="PANTHER" id="PTHR33377:SF61">
    <property type="entry name" value="RX N-TERMINAL DOMAIN-CONTAINING PROTEIN"/>
    <property type="match status" value="1"/>
</dbReference>